<gene>
    <name evidence="2" type="ORF">BDY17DRAFT_300209</name>
</gene>
<dbReference type="Gene3D" id="3.90.1410.10">
    <property type="entry name" value="set domain protein methyltransferase, domain 1"/>
    <property type="match status" value="1"/>
</dbReference>
<dbReference type="RefSeq" id="XP_033588634.1">
    <property type="nucleotide sequence ID" value="XM_033734025.1"/>
</dbReference>
<protein>
    <submittedName>
        <fullName evidence="2">Uncharacterized protein</fullName>
    </submittedName>
</protein>
<evidence type="ECO:0000313" key="2">
    <source>
        <dbReference type="EMBL" id="KAF2482064.1"/>
    </source>
</evidence>
<dbReference type="PANTHER" id="PTHR13271">
    <property type="entry name" value="UNCHARACTERIZED PUTATIVE METHYLTRANSFERASE"/>
    <property type="match status" value="1"/>
</dbReference>
<feature type="region of interest" description="Disordered" evidence="1">
    <location>
        <begin position="260"/>
        <end position="298"/>
    </location>
</feature>
<dbReference type="OrthoDB" id="341421at2759"/>
<reference evidence="2" key="1">
    <citation type="journal article" date="2020" name="Stud. Mycol.">
        <title>101 Dothideomycetes genomes: a test case for predicting lifestyles and emergence of pathogens.</title>
        <authorList>
            <person name="Haridas S."/>
            <person name="Albert R."/>
            <person name="Binder M."/>
            <person name="Bloem J."/>
            <person name="Labutti K."/>
            <person name="Salamov A."/>
            <person name="Andreopoulos B."/>
            <person name="Baker S."/>
            <person name="Barry K."/>
            <person name="Bills G."/>
            <person name="Bluhm B."/>
            <person name="Cannon C."/>
            <person name="Castanera R."/>
            <person name="Culley D."/>
            <person name="Daum C."/>
            <person name="Ezra D."/>
            <person name="Gonzalez J."/>
            <person name="Henrissat B."/>
            <person name="Kuo A."/>
            <person name="Liang C."/>
            <person name="Lipzen A."/>
            <person name="Lutzoni F."/>
            <person name="Magnuson J."/>
            <person name="Mondo S."/>
            <person name="Nolan M."/>
            <person name="Ohm R."/>
            <person name="Pangilinan J."/>
            <person name="Park H.-J."/>
            <person name="Ramirez L."/>
            <person name="Alfaro M."/>
            <person name="Sun H."/>
            <person name="Tritt A."/>
            <person name="Yoshinaga Y."/>
            <person name="Zwiers L.-H."/>
            <person name="Turgeon B."/>
            <person name="Goodwin S."/>
            <person name="Spatafora J."/>
            <person name="Crous P."/>
            <person name="Grigoriev I."/>
        </authorList>
    </citation>
    <scope>NUCLEOTIDE SEQUENCE</scope>
    <source>
        <strain evidence="2">CBS 113389</strain>
    </source>
</reference>
<dbReference type="InterPro" id="IPR050600">
    <property type="entry name" value="SETD3_SETD6_MTase"/>
</dbReference>
<feature type="compositionally biased region" description="Basic residues" evidence="1">
    <location>
        <begin position="1"/>
        <end position="10"/>
    </location>
</feature>
<dbReference type="PANTHER" id="PTHR13271:SF137">
    <property type="entry name" value="SET DOMAIN-CONTAINING PROTEIN"/>
    <property type="match status" value="1"/>
</dbReference>
<feature type="region of interest" description="Disordered" evidence="1">
    <location>
        <begin position="1"/>
        <end position="21"/>
    </location>
</feature>
<accession>A0A6A6PR05</accession>
<dbReference type="GO" id="GO:0016279">
    <property type="term" value="F:protein-lysine N-methyltransferase activity"/>
    <property type="evidence" value="ECO:0007669"/>
    <property type="project" value="TreeGrafter"/>
</dbReference>
<keyword evidence="3" id="KW-1185">Reference proteome</keyword>
<dbReference type="InterPro" id="IPR046341">
    <property type="entry name" value="SET_dom_sf"/>
</dbReference>
<evidence type="ECO:0000313" key="3">
    <source>
        <dbReference type="Proteomes" id="UP000799767"/>
    </source>
</evidence>
<name>A0A6A6PR05_9PEZI</name>
<dbReference type="AlphaFoldDB" id="A0A6A6PR05"/>
<evidence type="ECO:0000256" key="1">
    <source>
        <dbReference type="SAM" id="MobiDB-lite"/>
    </source>
</evidence>
<dbReference type="Proteomes" id="UP000799767">
    <property type="component" value="Unassembled WGS sequence"/>
</dbReference>
<dbReference type="GeneID" id="54475027"/>
<dbReference type="SUPFAM" id="SSF82199">
    <property type="entry name" value="SET domain"/>
    <property type="match status" value="1"/>
</dbReference>
<sequence>MAPSSNKRKRPSEAMADETPLPDKHHLFTQWSQDRGVEIRGVAPAQLANRGVGLIATKQLPKDHRILFIPEKAMFKPNTTLLKKASLHTASPQAQLAFSAMIAYAPADSQLKVWRETWPTLDDFKQSLPMCWPEAERGDLPPSMQQPLERQLADYQRDWTAVRETCVQRGSGEEEFRYYWMIVNSRSFHWKAAGRATVGSMVMCPFVDYLNHAPAGSACRVTMTAKGYEVTADREYGEWCFSYPIASTLHSYTPLSHSQTSSLLSSPQRRNPHNLRLPPKRQTTNPLRLHPPRPKQFR</sequence>
<dbReference type="EMBL" id="MU001637">
    <property type="protein sequence ID" value="KAF2482064.1"/>
    <property type="molecule type" value="Genomic_DNA"/>
</dbReference>
<organism evidence="2 3">
    <name type="scientific">Neohortaea acidophila</name>
    <dbReference type="NCBI Taxonomy" id="245834"/>
    <lineage>
        <taxon>Eukaryota</taxon>
        <taxon>Fungi</taxon>
        <taxon>Dikarya</taxon>
        <taxon>Ascomycota</taxon>
        <taxon>Pezizomycotina</taxon>
        <taxon>Dothideomycetes</taxon>
        <taxon>Dothideomycetidae</taxon>
        <taxon>Mycosphaerellales</taxon>
        <taxon>Teratosphaeriaceae</taxon>
        <taxon>Neohortaea</taxon>
    </lineage>
</organism>
<proteinExistence type="predicted"/>